<dbReference type="STRING" id="1802603.A3F35_01250"/>
<comment type="similarity">
    <text evidence="10">Belongs to the glycosyltransferase 28 family. MurG subfamily.</text>
</comment>
<evidence type="ECO:0000256" key="1">
    <source>
        <dbReference type="ARBA" id="ARBA00022475"/>
    </source>
</evidence>
<keyword evidence="7 10" id="KW-0472">Membrane</keyword>
<dbReference type="AlphaFoldDB" id="A0A1G1WR98"/>
<dbReference type="GO" id="GO:0008360">
    <property type="term" value="P:regulation of cell shape"/>
    <property type="evidence" value="ECO:0007669"/>
    <property type="project" value="UniProtKB-KW"/>
</dbReference>
<evidence type="ECO:0000256" key="3">
    <source>
        <dbReference type="ARBA" id="ARBA00022676"/>
    </source>
</evidence>
<comment type="caution">
    <text evidence="10">Lacks conserved residue(s) required for the propagation of feature annotation.</text>
</comment>
<evidence type="ECO:0000256" key="10">
    <source>
        <dbReference type="HAMAP-Rule" id="MF_00033"/>
    </source>
</evidence>
<evidence type="ECO:0000256" key="7">
    <source>
        <dbReference type="ARBA" id="ARBA00023136"/>
    </source>
</evidence>
<dbReference type="UniPathway" id="UPA00219"/>
<keyword evidence="8 10" id="KW-0131">Cell cycle</keyword>
<comment type="catalytic activity">
    <reaction evidence="10">
        <text>di-trans,octa-cis-undecaprenyl diphospho-N-acetyl-alpha-D-muramoyl-L-alanyl-D-glutamyl-meso-2,6-diaminopimeloyl-D-alanyl-D-alanine + UDP-N-acetyl-alpha-D-glucosamine = di-trans,octa-cis-undecaprenyl diphospho-[N-acetyl-alpha-D-glucosaminyl-(1-&gt;4)]-N-acetyl-alpha-D-muramoyl-L-alanyl-D-glutamyl-meso-2,6-diaminopimeloyl-D-alanyl-D-alanine + UDP + H(+)</text>
        <dbReference type="Rhea" id="RHEA:31227"/>
        <dbReference type="ChEBI" id="CHEBI:15378"/>
        <dbReference type="ChEBI" id="CHEBI:57705"/>
        <dbReference type="ChEBI" id="CHEBI:58223"/>
        <dbReference type="ChEBI" id="CHEBI:61387"/>
        <dbReference type="ChEBI" id="CHEBI:61388"/>
        <dbReference type="EC" id="2.4.1.227"/>
    </reaction>
</comment>
<dbReference type="Pfam" id="PF04101">
    <property type="entry name" value="Glyco_tran_28_C"/>
    <property type="match status" value="1"/>
</dbReference>
<protein>
    <recommendedName>
        <fullName evidence="10">UDP-N-acetylglucosamine--N-acetylmuramyl-(pentapeptide) pyrophosphoryl-undecaprenol N-acetylglucosamine transferase</fullName>
        <ecNumber evidence="10">2.4.1.227</ecNumber>
    </recommendedName>
    <alternativeName>
        <fullName evidence="10">Undecaprenyl-PP-MurNAc-pentapeptide-UDPGlcNAc GlcNAc transferase</fullName>
    </alternativeName>
</protein>
<evidence type="ECO:0000256" key="9">
    <source>
        <dbReference type="ARBA" id="ARBA00023316"/>
    </source>
</evidence>
<reference evidence="13 14" key="1">
    <citation type="journal article" date="2016" name="Nat. Commun.">
        <title>Thousands of microbial genomes shed light on interconnected biogeochemical processes in an aquifer system.</title>
        <authorList>
            <person name="Anantharaman K."/>
            <person name="Brown C.T."/>
            <person name="Hug L.A."/>
            <person name="Sharon I."/>
            <person name="Castelle C.J."/>
            <person name="Probst A.J."/>
            <person name="Thomas B.C."/>
            <person name="Singh A."/>
            <person name="Wilkins M.J."/>
            <person name="Karaoz U."/>
            <person name="Brodie E.L."/>
            <person name="Williams K.H."/>
            <person name="Hubbard S.S."/>
            <person name="Banfield J.F."/>
        </authorList>
    </citation>
    <scope>NUCLEOTIDE SEQUENCE [LARGE SCALE GENOMIC DNA]</scope>
</reference>
<dbReference type="InterPro" id="IPR006009">
    <property type="entry name" value="GlcNAc_MurG"/>
</dbReference>
<dbReference type="EC" id="2.4.1.227" evidence="10"/>
<evidence type="ECO:0000256" key="5">
    <source>
        <dbReference type="ARBA" id="ARBA00022960"/>
    </source>
</evidence>
<dbReference type="Gene3D" id="3.40.50.2000">
    <property type="entry name" value="Glycogen Phosphorylase B"/>
    <property type="match status" value="2"/>
</dbReference>
<evidence type="ECO:0000256" key="2">
    <source>
        <dbReference type="ARBA" id="ARBA00022618"/>
    </source>
</evidence>
<keyword evidence="3 10" id="KW-0328">Glycosyltransferase</keyword>
<name>A0A1G1WR98_9BACT</name>
<comment type="subcellular location">
    <subcellularLocation>
        <location evidence="10">Cell membrane</location>
        <topology evidence="10">Peripheral membrane protein</topology>
        <orientation evidence="10">Cytoplasmic side</orientation>
    </subcellularLocation>
</comment>
<dbReference type="GO" id="GO:0051301">
    <property type="term" value="P:cell division"/>
    <property type="evidence" value="ECO:0007669"/>
    <property type="project" value="UniProtKB-KW"/>
</dbReference>
<dbReference type="CDD" id="cd03785">
    <property type="entry name" value="GT28_MurG"/>
    <property type="match status" value="1"/>
</dbReference>
<feature type="domain" description="Glycosyl transferase family 28 C-terminal" evidence="12">
    <location>
        <begin position="183"/>
        <end position="353"/>
    </location>
</feature>
<dbReference type="GO" id="GO:0051991">
    <property type="term" value="F:UDP-N-acetyl-D-glucosamine:N-acetylmuramoyl-L-alanyl-D-glutamyl-meso-2,6-diaminopimelyl-D-alanyl-D-alanine-diphosphoundecaprenol 4-beta-N-acetylglucosaminlytransferase activity"/>
    <property type="evidence" value="ECO:0007669"/>
    <property type="project" value="RHEA"/>
</dbReference>
<feature type="binding site" evidence="10">
    <location>
        <begin position="6"/>
        <end position="8"/>
    </location>
    <ligand>
        <name>UDP-N-acetyl-alpha-D-glucosamine</name>
        <dbReference type="ChEBI" id="CHEBI:57705"/>
    </ligand>
</feature>
<accession>A0A1G1WR98</accession>
<organism evidence="13 14">
    <name type="scientific">Candidatus Woykebacteria bacterium RIFCSPHIGHO2_12_FULL_45_10</name>
    <dbReference type="NCBI Taxonomy" id="1802603"/>
    <lineage>
        <taxon>Bacteria</taxon>
        <taxon>Candidatus Woykeibacteriota</taxon>
    </lineage>
</organism>
<dbReference type="Proteomes" id="UP000178068">
    <property type="component" value="Unassembled WGS sequence"/>
</dbReference>
<dbReference type="Pfam" id="PF03033">
    <property type="entry name" value="Glyco_transf_28"/>
    <property type="match status" value="1"/>
</dbReference>
<comment type="caution">
    <text evidence="13">The sequence shown here is derived from an EMBL/GenBank/DDBJ whole genome shotgun (WGS) entry which is preliminary data.</text>
</comment>
<feature type="binding site" evidence="10">
    <location>
        <position position="297"/>
    </location>
    <ligand>
        <name>UDP-N-acetyl-alpha-D-glucosamine</name>
        <dbReference type="ChEBI" id="CHEBI:57705"/>
    </ligand>
</feature>
<dbReference type="InterPro" id="IPR007235">
    <property type="entry name" value="Glyco_trans_28_C"/>
</dbReference>
<feature type="binding site" evidence="10">
    <location>
        <position position="168"/>
    </location>
    <ligand>
        <name>UDP-N-acetyl-alpha-D-glucosamine</name>
        <dbReference type="ChEBI" id="CHEBI:57705"/>
    </ligand>
</feature>
<keyword evidence="1 10" id="KW-1003">Cell membrane</keyword>
<keyword evidence="4 10" id="KW-0808">Transferase</keyword>
<dbReference type="PANTHER" id="PTHR21015">
    <property type="entry name" value="UDP-N-ACETYLGLUCOSAMINE--N-ACETYLMURAMYL-(PENTAPEPTIDE) PYROPHOSPHORYL-UNDECAPRENOL N-ACETYLGLUCOSAMINE TRANSFERASE 1"/>
    <property type="match status" value="1"/>
</dbReference>
<keyword evidence="5 10" id="KW-0133">Cell shape</keyword>
<evidence type="ECO:0000259" key="11">
    <source>
        <dbReference type="Pfam" id="PF03033"/>
    </source>
</evidence>
<proteinExistence type="inferred from homology"/>
<evidence type="ECO:0000259" key="12">
    <source>
        <dbReference type="Pfam" id="PF04101"/>
    </source>
</evidence>
<dbReference type="SUPFAM" id="SSF53756">
    <property type="entry name" value="UDP-Glycosyltransferase/glycogen phosphorylase"/>
    <property type="match status" value="1"/>
</dbReference>
<evidence type="ECO:0000256" key="6">
    <source>
        <dbReference type="ARBA" id="ARBA00022984"/>
    </source>
</evidence>
<dbReference type="GO" id="GO:0071555">
    <property type="term" value="P:cell wall organization"/>
    <property type="evidence" value="ECO:0007669"/>
    <property type="project" value="UniProtKB-KW"/>
</dbReference>
<dbReference type="EMBL" id="MHCZ01000010">
    <property type="protein sequence ID" value="OGY30253.1"/>
    <property type="molecule type" value="Genomic_DNA"/>
</dbReference>
<evidence type="ECO:0000256" key="4">
    <source>
        <dbReference type="ARBA" id="ARBA00022679"/>
    </source>
</evidence>
<keyword evidence="2 10" id="KW-0132">Cell division</keyword>
<dbReference type="HAMAP" id="MF_00033">
    <property type="entry name" value="MurG"/>
    <property type="match status" value="1"/>
</dbReference>
<dbReference type="GO" id="GO:0005975">
    <property type="term" value="P:carbohydrate metabolic process"/>
    <property type="evidence" value="ECO:0007669"/>
    <property type="project" value="InterPro"/>
</dbReference>
<gene>
    <name evidence="10" type="primary">murG</name>
    <name evidence="13" type="ORF">A3F35_01250</name>
</gene>
<dbReference type="InterPro" id="IPR004276">
    <property type="entry name" value="GlycoTrans_28_N"/>
</dbReference>
<dbReference type="GO" id="GO:0009252">
    <property type="term" value="P:peptidoglycan biosynthetic process"/>
    <property type="evidence" value="ECO:0007669"/>
    <property type="project" value="UniProtKB-UniRule"/>
</dbReference>
<keyword evidence="9 10" id="KW-0961">Cell wall biogenesis/degradation</keyword>
<evidence type="ECO:0000256" key="8">
    <source>
        <dbReference type="ARBA" id="ARBA00023306"/>
    </source>
</evidence>
<evidence type="ECO:0000313" key="13">
    <source>
        <dbReference type="EMBL" id="OGY30253.1"/>
    </source>
</evidence>
<dbReference type="GO" id="GO:0050511">
    <property type="term" value="F:undecaprenyldiphospho-muramoylpentapeptide beta-N-acetylglucosaminyltransferase activity"/>
    <property type="evidence" value="ECO:0007669"/>
    <property type="project" value="UniProtKB-UniRule"/>
</dbReference>
<dbReference type="PANTHER" id="PTHR21015:SF22">
    <property type="entry name" value="GLYCOSYLTRANSFERASE"/>
    <property type="match status" value="1"/>
</dbReference>
<dbReference type="GO" id="GO:0005886">
    <property type="term" value="C:plasma membrane"/>
    <property type="evidence" value="ECO:0007669"/>
    <property type="project" value="UniProtKB-SubCell"/>
</dbReference>
<comment type="function">
    <text evidence="10">Cell wall formation. Catalyzes the transfer of a GlcNAc subunit on undecaprenyl-pyrophosphoryl-MurNAc-pentapeptide (lipid intermediate I) to form undecaprenyl-pyrophosphoryl-MurNAc-(pentapeptide)GlcNAc (lipid intermediate II).</text>
</comment>
<comment type="pathway">
    <text evidence="10">Cell wall biogenesis; peptidoglycan biosynthesis.</text>
</comment>
<evidence type="ECO:0000313" key="14">
    <source>
        <dbReference type="Proteomes" id="UP000178068"/>
    </source>
</evidence>
<keyword evidence="6 10" id="KW-0573">Peptidoglycan synthesis</keyword>
<sequence>MKFALTGGHLTPALAVIDELKKDPSNEIIFLGRLYATEGDPSPSAESVVIPNLGIKFFPLSAGRLQRSFGRHSLPSLARVPIGVIQASVILSREKPSVVISFGSYVAFPTVVAAWVLGIPTITHEQTMRGGLSNRLIARFAKKIAVSWKESENFFPKNKVVVTGNPIRREILEIEKKRTQRPIIYITGGNQGSHIINENVAEVLPQLLGEFEVIHQTGSGEVYQDFEELKKKVESLPKRLQNRYIVSKWFNSSEVAEIFSRAWLVVSRSGANTVSELAALGIPAIFVPIPWASGDEQRKNAEVLSRGGGALILSEDKLSPRRLLAAIKHVIDNYPTFKKAAKTATKFISSDASKLIVEEAKKLVNNVEVSPFSDSAEN</sequence>
<feature type="domain" description="Glycosyltransferase family 28 N-terminal" evidence="11">
    <location>
        <begin position="6"/>
        <end position="145"/>
    </location>
</feature>